<evidence type="ECO:0000313" key="12">
    <source>
        <dbReference type="EMBL" id="KAF5312157.1"/>
    </source>
</evidence>
<feature type="compositionally biased region" description="Pro residues" evidence="11">
    <location>
        <begin position="15"/>
        <end position="27"/>
    </location>
</feature>
<keyword evidence="5" id="KW-0808">Transferase</keyword>
<proteinExistence type="inferred from homology"/>
<evidence type="ECO:0000256" key="8">
    <source>
        <dbReference type="ARBA" id="ARBA00022989"/>
    </source>
</evidence>
<comment type="caution">
    <text evidence="12">The sequence shown here is derived from an EMBL/GenBank/DDBJ whole genome shotgun (WGS) entry which is preliminary data.</text>
</comment>
<evidence type="ECO:0000256" key="9">
    <source>
        <dbReference type="ARBA" id="ARBA00023136"/>
    </source>
</evidence>
<dbReference type="Proteomes" id="UP000567179">
    <property type="component" value="Unassembled WGS sequence"/>
</dbReference>
<dbReference type="Pfam" id="PF03901">
    <property type="entry name" value="Glyco_transf_22"/>
    <property type="match status" value="1"/>
</dbReference>
<evidence type="ECO:0000256" key="3">
    <source>
        <dbReference type="ARBA" id="ARBA00007063"/>
    </source>
</evidence>
<feature type="compositionally biased region" description="Polar residues" evidence="11">
    <location>
        <begin position="1"/>
        <end position="14"/>
    </location>
</feature>
<keyword evidence="4 10" id="KW-0328">Glycosyltransferase</keyword>
<accession>A0A8H5AXT4</accession>
<protein>
    <recommendedName>
        <fullName evidence="10">Mannosyltransferase</fullName>
        <ecNumber evidence="10">2.4.1.-</ecNumber>
    </recommendedName>
</protein>
<dbReference type="AlphaFoldDB" id="A0A8H5AXT4"/>
<comment type="pathway">
    <text evidence="2">Protein modification; protein glycosylation.</text>
</comment>
<evidence type="ECO:0000256" key="11">
    <source>
        <dbReference type="SAM" id="MobiDB-lite"/>
    </source>
</evidence>
<evidence type="ECO:0000313" key="13">
    <source>
        <dbReference type="Proteomes" id="UP000567179"/>
    </source>
</evidence>
<dbReference type="GO" id="GO:0005789">
    <property type="term" value="C:endoplasmic reticulum membrane"/>
    <property type="evidence" value="ECO:0007669"/>
    <property type="project" value="UniProtKB-SubCell"/>
</dbReference>
<feature type="transmembrane region" description="Helical" evidence="10">
    <location>
        <begin position="397"/>
        <end position="416"/>
    </location>
</feature>
<comment type="subcellular location">
    <subcellularLocation>
        <location evidence="1 10">Endoplasmic reticulum membrane</location>
        <topology evidence="1 10">Multi-pass membrane protein</topology>
    </subcellularLocation>
</comment>
<feature type="transmembrane region" description="Helical" evidence="10">
    <location>
        <begin position="328"/>
        <end position="348"/>
    </location>
</feature>
<dbReference type="InterPro" id="IPR005599">
    <property type="entry name" value="GPI_mannosylTrfase"/>
</dbReference>
<feature type="region of interest" description="Disordered" evidence="11">
    <location>
        <begin position="1"/>
        <end position="30"/>
    </location>
</feature>
<comment type="similarity">
    <text evidence="3 10">Belongs to the glycosyltransferase 22 family.</text>
</comment>
<evidence type="ECO:0000256" key="6">
    <source>
        <dbReference type="ARBA" id="ARBA00022692"/>
    </source>
</evidence>
<feature type="transmembrane region" description="Helical" evidence="10">
    <location>
        <begin position="264"/>
        <end position="286"/>
    </location>
</feature>
<dbReference type="OrthoDB" id="497541at2759"/>
<name>A0A8H5AXT4_9AGAR</name>
<dbReference type="EC" id="2.4.1.-" evidence="10"/>
<keyword evidence="6 10" id="KW-0812">Transmembrane</keyword>
<gene>
    <name evidence="12" type="ORF">D9619_002567</name>
</gene>
<keyword evidence="9 10" id="KW-0472">Membrane</keyword>
<feature type="transmembrane region" description="Helical" evidence="10">
    <location>
        <begin position="368"/>
        <end position="385"/>
    </location>
</feature>
<keyword evidence="13" id="KW-1185">Reference proteome</keyword>
<dbReference type="UniPathway" id="UPA00378"/>
<evidence type="ECO:0000256" key="2">
    <source>
        <dbReference type="ARBA" id="ARBA00004922"/>
    </source>
</evidence>
<sequence length="709" mass="80704">MAPKPQTISFQRPTNGPPQKPQPPPPARHTGILQDQLRRAQRRPWVPSFSLAVRILLLVRVSGAMYKNIDDCDEVFNFWEPLHFIEQGTGFQTWELSPAYALRSWAYLLLHYLPPRIGTIFVPGDKRAAFFAVRIFLAAICTLTEAALFRTVVERINERVGRYFFFFLLFSAGMWNASSSFLPSSFAMYTSALAFAHAFTPTSAGNPNRVRTATVVFAAGAIVGWPFALALAIPYVFEELFVFGADVVTPAERASWFGKRVTRLVGAGLLAALIFVPVIAIDSLAYGKLAVVPWNIVKYNIFGGAERGPELYGTAPWDFYLSNLILNFNYLPVLALLSLPALSVSYLIDRRRLGFYTPSANQSSPFTLLALRLAPFYLWFGILTAQPHKEERFMYPAYPLLCFNAAVCVYLMRGWLEVAFIKVTKSPYRASQSLIFTNFTLSLVVASSVISLTRIIALYKYYHAPLSVSFEFQNTEVPRLLNVSGLLPDYHYTPSTSLHPEDDDLPRIDLTPIKELDLTLCYGKEWHRFPGSYLVPAGVKVEFVKSEFAGLLPRHFEVDDRRVLEQVERSMKEGKEDVVRRVSRRWWMKPQTTFVPEDLNDLNKEDMRHYVPVDQCDYLIDLDFPLHPSASPLEPRYAADTETWDRVTCEPFLDARHSFSLTRMFWLPGAAWQANNEFGDYCLLRRRESVEGKVREVRARQGKGKGKRV</sequence>
<dbReference type="GO" id="GO:0006487">
    <property type="term" value="P:protein N-linked glycosylation"/>
    <property type="evidence" value="ECO:0007669"/>
    <property type="project" value="TreeGrafter"/>
</dbReference>
<evidence type="ECO:0000256" key="4">
    <source>
        <dbReference type="ARBA" id="ARBA00022676"/>
    </source>
</evidence>
<dbReference type="PANTHER" id="PTHR22760:SF2">
    <property type="entry name" value="ALPHA-1,2-MANNOSYLTRANSFERASE ALG9"/>
    <property type="match status" value="1"/>
</dbReference>
<keyword evidence="8 10" id="KW-1133">Transmembrane helix</keyword>
<organism evidence="12 13">
    <name type="scientific">Psilocybe cf. subviscida</name>
    <dbReference type="NCBI Taxonomy" id="2480587"/>
    <lineage>
        <taxon>Eukaryota</taxon>
        <taxon>Fungi</taxon>
        <taxon>Dikarya</taxon>
        <taxon>Basidiomycota</taxon>
        <taxon>Agaricomycotina</taxon>
        <taxon>Agaricomycetes</taxon>
        <taxon>Agaricomycetidae</taxon>
        <taxon>Agaricales</taxon>
        <taxon>Agaricineae</taxon>
        <taxon>Strophariaceae</taxon>
        <taxon>Psilocybe</taxon>
    </lineage>
</organism>
<feature type="transmembrane region" description="Helical" evidence="10">
    <location>
        <begin position="160"/>
        <end position="175"/>
    </location>
</feature>
<feature type="transmembrane region" description="Helical" evidence="10">
    <location>
        <begin position="212"/>
        <end position="237"/>
    </location>
</feature>
<feature type="transmembrane region" description="Helical" evidence="10">
    <location>
        <begin position="436"/>
        <end position="457"/>
    </location>
</feature>
<evidence type="ECO:0000256" key="10">
    <source>
        <dbReference type="RuleBase" id="RU363075"/>
    </source>
</evidence>
<dbReference type="EMBL" id="JAACJJ010000056">
    <property type="protein sequence ID" value="KAF5312157.1"/>
    <property type="molecule type" value="Genomic_DNA"/>
</dbReference>
<dbReference type="GO" id="GO:0000026">
    <property type="term" value="F:alpha-1,2-mannosyltransferase activity"/>
    <property type="evidence" value="ECO:0007669"/>
    <property type="project" value="TreeGrafter"/>
</dbReference>
<evidence type="ECO:0000256" key="1">
    <source>
        <dbReference type="ARBA" id="ARBA00004477"/>
    </source>
</evidence>
<feature type="transmembrane region" description="Helical" evidence="10">
    <location>
        <begin position="128"/>
        <end position="148"/>
    </location>
</feature>
<reference evidence="12 13" key="1">
    <citation type="journal article" date="2020" name="ISME J.">
        <title>Uncovering the hidden diversity of litter-decomposition mechanisms in mushroom-forming fungi.</title>
        <authorList>
            <person name="Floudas D."/>
            <person name="Bentzer J."/>
            <person name="Ahren D."/>
            <person name="Johansson T."/>
            <person name="Persson P."/>
            <person name="Tunlid A."/>
        </authorList>
    </citation>
    <scope>NUCLEOTIDE SEQUENCE [LARGE SCALE GENOMIC DNA]</scope>
    <source>
        <strain evidence="12 13">CBS 101986</strain>
    </source>
</reference>
<evidence type="ECO:0000256" key="5">
    <source>
        <dbReference type="ARBA" id="ARBA00022679"/>
    </source>
</evidence>
<evidence type="ECO:0000256" key="7">
    <source>
        <dbReference type="ARBA" id="ARBA00022824"/>
    </source>
</evidence>
<keyword evidence="7 10" id="KW-0256">Endoplasmic reticulum</keyword>
<dbReference type="PANTHER" id="PTHR22760">
    <property type="entry name" value="GLYCOSYLTRANSFERASE"/>
    <property type="match status" value="1"/>
</dbReference>